<dbReference type="Gene3D" id="3.40.50.300">
    <property type="entry name" value="P-loop containing nucleotide triphosphate hydrolases"/>
    <property type="match status" value="2"/>
</dbReference>
<evidence type="ECO:0000259" key="17">
    <source>
        <dbReference type="PROSITE" id="PS51198"/>
    </source>
</evidence>
<evidence type="ECO:0000256" key="16">
    <source>
        <dbReference type="SAM" id="MobiDB-lite"/>
    </source>
</evidence>
<evidence type="ECO:0000256" key="15">
    <source>
        <dbReference type="PROSITE-ProRule" id="PRU00560"/>
    </source>
</evidence>
<comment type="catalytic activity">
    <reaction evidence="14">
        <text>ATP + H2O = ADP + phosphate + H(+)</text>
        <dbReference type="Rhea" id="RHEA:13065"/>
        <dbReference type="ChEBI" id="CHEBI:15377"/>
        <dbReference type="ChEBI" id="CHEBI:15378"/>
        <dbReference type="ChEBI" id="CHEBI:30616"/>
        <dbReference type="ChEBI" id="CHEBI:43474"/>
        <dbReference type="ChEBI" id="CHEBI:456216"/>
        <dbReference type="EC" id="5.6.2.4"/>
    </reaction>
</comment>
<evidence type="ECO:0000256" key="2">
    <source>
        <dbReference type="ARBA" id="ARBA00022722"/>
    </source>
</evidence>
<dbReference type="GO" id="GO:0043138">
    <property type="term" value="F:3'-5' DNA helicase activity"/>
    <property type="evidence" value="ECO:0007669"/>
    <property type="project" value="UniProtKB-EC"/>
</dbReference>
<keyword evidence="4" id="KW-0227">DNA damage</keyword>
<dbReference type="InterPro" id="IPR013986">
    <property type="entry name" value="DExx_box_DNA_helicase_dom_sf"/>
</dbReference>
<evidence type="ECO:0000256" key="8">
    <source>
        <dbReference type="ARBA" id="ARBA00022840"/>
    </source>
</evidence>
<feature type="domain" description="UvrD-like helicase ATP-binding" evidence="17">
    <location>
        <begin position="51"/>
        <end position="356"/>
    </location>
</feature>
<keyword evidence="8 15" id="KW-0067">ATP-binding</keyword>
<dbReference type="InterPro" id="IPR011604">
    <property type="entry name" value="PDDEXK-like_dom_sf"/>
</dbReference>
<dbReference type="GO" id="GO:0005524">
    <property type="term" value="F:ATP binding"/>
    <property type="evidence" value="ECO:0007669"/>
    <property type="project" value="UniProtKB-UniRule"/>
</dbReference>
<evidence type="ECO:0000256" key="13">
    <source>
        <dbReference type="ARBA" id="ARBA00034808"/>
    </source>
</evidence>
<protein>
    <recommendedName>
        <fullName evidence="13">DNA 3'-5' helicase</fullName>
        <ecNumber evidence="13">5.6.2.4</ecNumber>
    </recommendedName>
</protein>
<keyword evidence="10" id="KW-0234">DNA repair</keyword>
<dbReference type="EC" id="5.6.2.4" evidence="13"/>
<dbReference type="Pfam" id="PF13361">
    <property type="entry name" value="UvrD_C"/>
    <property type="match status" value="1"/>
</dbReference>
<keyword evidence="11" id="KW-0413">Isomerase</keyword>
<proteinExistence type="inferred from homology"/>
<dbReference type="EMBL" id="CP046884">
    <property type="protein sequence ID" value="QNQ89795.1"/>
    <property type="molecule type" value="Genomic_DNA"/>
</dbReference>
<evidence type="ECO:0000256" key="7">
    <source>
        <dbReference type="ARBA" id="ARBA00022839"/>
    </source>
</evidence>
<dbReference type="Gene3D" id="1.10.10.160">
    <property type="match status" value="1"/>
</dbReference>
<keyword evidence="7" id="KW-0269">Exonuclease</keyword>
<keyword evidence="9" id="KW-0238">DNA-binding</keyword>
<keyword evidence="6 15" id="KW-0347">Helicase</keyword>
<evidence type="ECO:0000256" key="1">
    <source>
        <dbReference type="ARBA" id="ARBA00009922"/>
    </source>
</evidence>
<dbReference type="PROSITE" id="PS51198">
    <property type="entry name" value="UVRD_HELICASE_ATP_BIND"/>
    <property type="match status" value="1"/>
</dbReference>
<sequence>MPFVSVMSTGDDRLENMNSPQGAPATEPQGWFYLPNPQVKLSHPDRELRQRQWEGKALELLHTGSGVWRLSGTAGSGVSSLLVDTVVHRIQTGVDPANIMVLTGSKESAQRLRRMVYEALVDDEQTATDATLVRSIHSLAFAVLHATSSEAIELIPGAEQDAVFRELLAGHAEDGGAYWPPEFHDALTMLGFARQLRDFLLRAVERGLSPERLHELGQFYHRPMWTAAGQFLAEYRQVMALRQHPGYSASELLGAALHAVEHCPEVVERPLELLAVDDAQLLDPMAGKLIDAFIPHARLTILAGDPDQAVFGFRGAEPEYFLGHSVDKELVLSESLRTPRREIAIVKTLSQQWEKVTGDIRRAHLSDGVPWGDMAVIVRSQAQLNPTRRALMLADIPVHVDPTDVVLAQQPIVAGIILVVRALYEPLSSSEWERLLLGPFGGADPVTLRRLLRGLRRFDMQQRAMDTLAWLVDPRNRDDVAEEDTVLKGLLTSREYDVLQRVQSVLWAGYQSIQRGDSVELVLWELWDAAGKDPADPQSKGLAEHLQTTALRGGTPGSQAHRDLDSMMALFDLAGDLVERIPEASIRSFIAEIAEQELPTGVRDRRNLRPEAVNLLTAHGASGQEWSRVIVVGAQEGTWPALGEIGTIFEQNDMIDAVSRGISPDLPILRTREQLREERRLFHLATTRATEQLLICAVENSEGDEEMEPSRFLGEFAERVPGIHVTIAEPGTMASDCIEEAAGQRYTSLSPSDFIAELRRCLKDPESSHDDKNQALRQIVRLVKAGVPGADPELWWDTTTPSTEAPVVQHQSVALSPSRIDSIITCPLHAVLSRIENPEQDTTAMLGGTLIHNFAEAIVKGADPQEAKDLVLTALVEFIPVPRWQTETQREEWKKTLEQVVAWVANAGAQAEVLGAEVEFGVALNSDLRLAGRIDYLAQFPDGSTRIVDIKTSNSPVSVADAKEHPQLKAYQLAVSRGVWDQGKIREAREGEEALQVGEAKLFYPKSSSRTPFREQPVLDEHQLQEFEDQLPELASQIRGPVFVARAGKHCQYCQLRQICPVQPEGRSTLDVSS</sequence>
<evidence type="ECO:0000256" key="9">
    <source>
        <dbReference type="ARBA" id="ARBA00023125"/>
    </source>
</evidence>
<evidence type="ECO:0000256" key="3">
    <source>
        <dbReference type="ARBA" id="ARBA00022741"/>
    </source>
</evidence>
<evidence type="ECO:0000313" key="19">
    <source>
        <dbReference type="EMBL" id="QNQ89795.1"/>
    </source>
</evidence>
<gene>
    <name evidence="19" type="ORF">GP475_03360</name>
</gene>
<evidence type="ECO:0000256" key="5">
    <source>
        <dbReference type="ARBA" id="ARBA00022801"/>
    </source>
</evidence>
<comment type="similarity">
    <text evidence="1">Belongs to the helicase family. UvrD subfamily.</text>
</comment>
<evidence type="ECO:0000256" key="6">
    <source>
        <dbReference type="ARBA" id="ARBA00022806"/>
    </source>
</evidence>
<evidence type="ECO:0000259" key="18">
    <source>
        <dbReference type="PROSITE" id="PS51217"/>
    </source>
</evidence>
<dbReference type="GO" id="GO:0000725">
    <property type="term" value="P:recombinational repair"/>
    <property type="evidence" value="ECO:0007669"/>
    <property type="project" value="TreeGrafter"/>
</dbReference>
<feature type="region of interest" description="Disordered" evidence="16">
    <location>
        <begin position="1"/>
        <end position="29"/>
    </location>
</feature>
<evidence type="ECO:0000313" key="20">
    <source>
        <dbReference type="Proteomes" id="UP000516320"/>
    </source>
</evidence>
<evidence type="ECO:0000256" key="14">
    <source>
        <dbReference type="ARBA" id="ARBA00048988"/>
    </source>
</evidence>
<name>A0A7H0SMM0_9CORY</name>
<evidence type="ECO:0000256" key="10">
    <source>
        <dbReference type="ARBA" id="ARBA00023204"/>
    </source>
</evidence>
<dbReference type="PROSITE" id="PS51217">
    <property type="entry name" value="UVRD_HELICASE_CTER"/>
    <property type="match status" value="1"/>
</dbReference>
<dbReference type="AlphaFoldDB" id="A0A7H0SMM0"/>
<dbReference type="Proteomes" id="UP000516320">
    <property type="component" value="Chromosome"/>
</dbReference>
<dbReference type="KEGG" id="cpoy:GP475_03360"/>
<evidence type="ECO:0000256" key="11">
    <source>
        <dbReference type="ARBA" id="ARBA00023235"/>
    </source>
</evidence>
<dbReference type="InterPro" id="IPR038726">
    <property type="entry name" value="PDDEXK_AddAB-type"/>
</dbReference>
<dbReference type="InterPro" id="IPR014016">
    <property type="entry name" value="UvrD-like_ATP-bd"/>
</dbReference>
<keyword evidence="5 15" id="KW-0378">Hydrolase</keyword>
<dbReference type="PANTHER" id="PTHR11070">
    <property type="entry name" value="UVRD / RECB / PCRA DNA HELICASE FAMILY MEMBER"/>
    <property type="match status" value="1"/>
</dbReference>
<dbReference type="Gene3D" id="3.90.320.10">
    <property type="match status" value="1"/>
</dbReference>
<evidence type="ECO:0000256" key="4">
    <source>
        <dbReference type="ARBA" id="ARBA00022763"/>
    </source>
</evidence>
<feature type="binding site" evidence="15">
    <location>
        <begin position="72"/>
        <end position="79"/>
    </location>
    <ligand>
        <name>ATP</name>
        <dbReference type="ChEBI" id="CHEBI:30616"/>
    </ligand>
</feature>
<keyword evidence="20" id="KW-1185">Reference proteome</keyword>
<dbReference type="Pfam" id="PF00580">
    <property type="entry name" value="UvrD-helicase"/>
    <property type="match status" value="1"/>
</dbReference>
<dbReference type="PANTHER" id="PTHR11070:SF59">
    <property type="entry name" value="DNA 3'-5' HELICASE"/>
    <property type="match status" value="1"/>
</dbReference>
<accession>A0A7H0SMM0</accession>
<dbReference type="SUPFAM" id="SSF52540">
    <property type="entry name" value="P-loop containing nucleoside triphosphate hydrolases"/>
    <property type="match status" value="1"/>
</dbReference>
<keyword evidence="2" id="KW-0540">Nuclease</keyword>
<dbReference type="GO" id="GO:0004527">
    <property type="term" value="F:exonuclease activity"/>
    <property type="evidence" value="ECO:0007669"/>
    <property type="project" value="UniProtKB-KW"/>
</dbReference>
<dbReference type="InterPro" id="IPR000212">
    <property type="entry name" value="DNA_helicase_UvrD/REP"/>
</dbReference>
<comment type="catalytic activity">
    <reaction evidence="12">
        <text>Couples ATP hydrolysis with the unwinding of duplex DNA by translocating in the 3'-5' direction.</text>
        <dbReference type="EC" id="5.6.2.4"/>
    </reaction>
</comment>
<dbReference type="Pfam" id="PF12705">
    <property type="entry name" value="PDDEXK_1"/>
    <property type="match status" value="1"/>
</dbReference>
<organism evidence="19 20">
    <name type="scientific">Corynebacterium poyangense</name>
    <dbReference type="NCBI Taxonomy" id="2684405"/>
    <lineage>
        <taxon>Bacteria</taxon>
        <taxon>Bacillati</taxon>
        <taxon>Actinomycetota</taxon>
        <taxon>Actinomycetes</taxon>
        <taxon>Mycobacteriales</taxon>
        <taxon>Corynebacteriaceae</taxon>
        <taxon>Corynebacterium</taxon>
    </lineage>
</organism>
<dbReference type="GO" id="GO:0033202">
    <property type="term" value="C:DNA helicase complex"/>
    <property type="evidence" value="ECO:0007669"/>
    <property type="project" value="TreeGrafter"/>
</dbReference>
<dbReference type="InterPro" id="IPR027417">
    <property type="entry name" value="P-loop_NTPase"/>
</dbReference>
<dbReference type="GO" id="GO:0005829">
    <property type="term" value="C:cytosol"/>
    <property type="evidence" value="ECO:0007669"/>
    <property type="project" value="TreeGrafter"/>
</dbReference>
<evidence type="ECO:0000256" key="12">
    <source>
        <dbReference type="ARBA" id="ARBA00034617"/>
    </source>
</evidence>
<dbReference type="InterPro" id="IPR014017">
    <property type="entry name" value="DNA_helicase_UvrD-like_C"/>
</dbReference>
<reference evidence="19 20" key="1">
    <citation type="submission" date="2019-12" db="EMBL/GenBank/DDBJ databases">
        <title>Corynebacterium sp. nov., isolated from feces of the Anser Albifrons in China.</title>
        <authorList>
            <person name="Liu Q."/>
        </authorList>
    </citation>
    <scope>NUCLEOTIDE SEQUENCE [LARGE SCALE GENOMIC DNA]</scope>
    <source>
        <strain evidence="19 20">4H37-19</strain>
    </source>
</reference>
<keyword evidence="3 15" id="KW-0547">Nucleotide-binding</keyword>
<dbReference type="Gene3D" id="1.10.486.10">
    <property type="entry name" value="PCRA, domain 4"/>
    <property type="match status" value="1"/>
</dbReference>
<feature type="domain" description="UvrD-like helicase C-terminal" evidence="18">
    <location>
        <begin position="308"/>
        <end position="623"/>
    </location>
</feature>
<dbReference type="GO" id="GO:0003677">
    <property type="term" value="F:DNA binding"/>
    <property type="evidence" value="ECO:0007669"/>
    <property type="project" value="UniProtKB-KW"/>
</dbReference>